<keyword evidence="2" id="KW-1185">Reference proteome</keyword>
<accession>A0ABQ9I5W2</accession>
<reference evidence="1 2" key="1">
    <citation type="submission" date="2023-02" db="EMBL/GenBank/DDBJ databases">
        <title>LHISI_Scaffold_Assembly.</title>
        <authorList>
            <person name="Stuart O.P."/>
            <person name="Cleave R."/>
            <person name="Magrath M.J.L."/>
            <person name="Mikheyev A.S."/>
        </authorList>
    </citation>
    <scope>NUCLEOTIDE SEQUENCE [LARGE SCALE GENOMIC DNA]</scope>
    <source>
        <strain evidence="1">Daus_M_001</strain>
        <tissue evidence="1">Leg muscle</tissue>
    </source>
</reference>
<comment type="caution">
    <text evidence="1">The sequence shown here is derived from an EMBL/GenBank/DDBJ whole genome shotgun (WGS) entry which is preliminary data.</text>
</comment>
<evidence type="ECO:0000313" key="1">
    <source>
        <dbReference type="EMBL" id="KAJ8891877.1"/>
    </source>
</evidence>
<evidence type="ECO:0000313" key="2">
    <source>
        <dbReference type="Proteomes" id="UP001159363"/>
    </source>
</evidence>
<gene>
    <name evidence="1" type="ORF">PR048_004432</name>
</gene>
<organism evidence="1 2">
    <name type="scientific">Dryococelus australis</name>
    <dbReference type="NCBI Taxonomy" id="614101"/>
    <lineage>
        <taxon>Eukaryota</taxon>
        <taxon>Metazoa</taxon>
        <taxon>Ecdysozoa</taxon>
        <taxon>Arthropoda</taxon>
        <taxon>Hexapoda</taxon>
        <taxon>Insecta</taxon>
        <taxon>Pterygota</taxon>
        <taxon>Neoptera</taxon>
        <taxon>Polyneoptera</taxon>
        <taxon>Phasmatodea</taxon>
        <taxon>Verophasmatodea</taxon>
        <taxon>Anareolatae</taxon>
        <taxon>Phasmatidae</taxon>
        <taxon>Eurycanthinae</taxon>
        <taxon>Dryococelus</taxon>
    </lineage>
</organism>
<proteinExistence type="predicted"/>
<name>A0ABQ9I5W2_9NEOP</name>
<sequence>MLLYKYSLSMKTANLYICQLRQVVYSTVADFQQFWQLEKLDNIMFRKADFTTFMTSILDIPCMAKETFNKCQKALSSVIHEVAWQRMDAAAKEEASLAL</sequence>
<dbReference type="EMBL" id="JARBHB010000002">
    <property type="protein sequence ID" value="KAJ8891877.1"/>
    <property type="molecule type" value="Genomic_DNA"/>
</dbReference>
<protein>
    <submittedName>
        <fullName evidence="1">Uncharacterized protein</fullName>
    </submittedName>
</protein>
<dbReference type="Proteomes" id="UP001159363">
    <property type="component" value="Chromosome 2"/>
</dbReference>